<protein>
    <submittedName>
        <fullName evidence="1">Uncharacterized protein</fullName>
    </submittedName>
</protein>
<evidence type="ECO:0000313" key="1">
    <source>
        <dbReference type="EMBL" id="MFC2974138.1"/>
    </source>
</evidence>
<comment type="caution">
    <text evidence="1">The sequence shown here is derived from an EMBL/GenBank/DDBJ whole genome shotgun (WGS) entry which is preliminary data.</text>
</comment>
<accession>A0ABV7AX29</accession>
<proteinExistence type="predicted"/>
<organism evidence="1 2">
    <name type="scientific">Azotobacter bryophylli</name>
    <dbReference type="NCBI Taxonomy" id="1986537"/>
    <lineage>
        <taxon>Bacteria</taxon>
        <taxon>Pseudomonadati</taxon>
        <taxon>Pseudomonadota</taxon>
        <taxon>Gammaproteobacteria</taxon>
        <taxon>Pseudomonadales</taxon>
        <taxon>Pseudomonadaceae</taxon>
        <taxon>Azotobacter</taxon>
    </lineage>
</organism>
<keyword evidence="2" id="KW-1185">Reference proteome</keyword>
<dbReference type="RefSeq" id="WP_377816128.1">
    <property type="nucleotide sequence ID" value="NZ_JBHRSJ010000034.1"/>
</dbReference>
<dbReference type="EMBL" id="JBHRSJ010000034">
    <property type="protein sequence ID" value="MFC2974138.1"/>
    <property type="molecule type" value="Genomic_DNA"/>
</dbReference>
<gene>
    <name evidence="1" type="ORF">ACFOJE_18225</name>
</gene>
<evidence type="ECO:0000313" key="2">
    <source>
        <dbReference type="Proteomes" id="UP001595457"/>
    </source>
</evidence>
<reference evidence="2" key="1">
    <citation type="journal article" date="2019" name="Int. J. Syst. Evol. Microbiol.">
        <title>The Global Catalogue of Microorganisms (GCM) 10K type strain sequencing project: providing services to taxonomists for standard genome sequencing and annotation.</title>
        <authorList>
            <consortium name="The Broad Institute Genomics Platform"/>
            <consortium name="The Broad Institute Genome Sequencing Center for Infectious Disease"/>
            <person name="Wu L."/>
            <person name="Ma J."/>
        </authorList>
    </citation>
    <scope>NUCLEOTIDE SEQUENCE [LARGE SCALE GENOMIC DNA]</scope>
    <source>
        <strain evidence="2">KCTC 62195</strain>
    </source>
</reference>
<name>A0ABV7AX29_9GAMM</name>
<sequence>MIRRSRQRATIPARLPKAQDIELEEPKSRRAKLELISNRLIAMPTGWGGRFVQAAKG</sequence>
<dbReference type="Proteomes" id="UP001595457">
    <property type="component" value="Unassembled WGS sequence"/>
</dbReference>